<protein>
    <recommendedName>
        <fullName evidence="2">YtkA-like domain-containing protein</fullName>
    </recommendedName>
</protein>
<evidence type="ECO:0000259" key="2">
    <source>
        <dbReference type="Pfam" id="PF13115"/>
    </source>
</evidence>
<evidence type="ECO:0000313" key="3">
    <source>
        <dbReference type="EMBL" id="GGN48728.1"/>
    </source>
</evidence>
<dbReference type="PROSITE" id="PS51257">
    <property type="entry name" value="PROKAR_LIPOPROTEIN"/>
    <property type="match status" value="1"/>
</dbReference>
<sequence>MKKIITPFIIVLILLLSACGNGEKEEVTEGTDELVALEVEFNVPETAEPGETVELEAIVSYGDELVEDADEVNFEYWLKGDEDDSSEIDGIHTEDGRYTAEVTFPEDGTYEIYAHTTARGLHTMPLKSIIVGDGGEAAGESGHHAHHEHNAHTDGFHLHFMEPDTVQTNEVIDLTVHLQLEDKAMEDAIVRYEIAPEGDDENTAWVDAEETVAGEYIAAHEFTEPGTYKLVIHVEDDADLHEHDEYMIEVE</sequence>
<dbReference type="InterPro" id="IPR032693">
    <property type="entry name" value="YtkA-like_dom"/>
</dbReference>
<dbReference type="AlphaFoldDB" id="A0A917XQN9"/>
<reference evidence="3" key="2">
    <citation type="submission" date="2020-09" db="EMBL/GenBank/DDBJ databases">
        <authorList>
            <person name="Sun Q."/>
            <person name="Ohkuma M."/>
        </authorList>
    </citation>
    <scope>NUCLEOTIDE SEQUENCE</scope>
    <source>
        <strain evidence="3">JCM 17251</strain>
    </source>
</reference>
<feature type="chain" id="PRO_5039125774" description="YtkA-like domain-containing protein" evidence="1">
    <location>
        <begin position="19"/>
        <end position="251"/>
    </location>
</feature>
<evidence type="ECO:0000256" key="1">
    <source>
        <dbReference type="SAM" id="SignalP"/>
    </source>
</evidence>
<keyword evidence="1" id="KW-0732">Signal</keyword>
<feature type="domain" description="YtkA-like" evidence="2">
    <location>
        <begin position="155"/>
        <end position="233"/>
    </location>
</feature>
<keyword evidence="4" id="KW-1185">Reference proteome</keyword>
<proteinExistence type="predicted"/>
<feature type="domain" description="YtkA-like" evidence="2">
    <location>
        <begin position="37"/>
        <end position="115"/>
    </location>
</feature>
<comment type="caution">
    <text evidence="3">The sequence shown here is derived from an EMBL/GenBank/DDBJ whole genome shotgun (WGS) entry which is preliminary data.</text>
</comment>
<evidence type="ECO:0000313" key="4">
    <source>
        <dbReference type="Proteomes" id="UP000624041"/>
    </source>
</evidence>
<reference evidence="3" key="1">
    <citation type="journal article" date="2014" name="Int. J. Syst. Evol. Microbiol.">
        <title>Complete genome sequence of Corynebacterium casei LMG S-19264T (=DSM 44701T), isolated from a smear-ripened cheese.</title>
        <authorList>
            <consortium name="US DOE Joint Genome Institute (JGI-PGF)"/>
            <person name="Walter F."/>
            <person name="Albersmeier A."/>
            <person name="Kalinowski J."/>
            <person name="Ruckert C."/>
        </authorList>
    </citation>
    <scope>NUCLEOTIDE SEQUENCE</scope>
    <source>
        <strain evidence="3">JCM 17251</strain>
    </source>
</reference>
<dbReference type="Proteomes" id="UP000624041">
    <property type="component" value="Unassembled WGS sequence"/>
</dbReference>
<dbReference type="Pfam" id="PF13115">
    <property type="entry name" value="YtkA"/>
    <property type="match status" value="2"/>
</dbReference>
<gene>
    <name evidence="3" type="ORF">GCM10007971_00660</name>
</gene>
<name>A0A917XQN9_9BACI</name>
<organism evidence="3 4">
    <name type="scientific">Oceanobacillus indicireducens</name>
    <dbReference type="NCBI Taxonomy" id="1004261"/>
    <lineage>
        <taxon>Bacteria</taxon>
        <taxon>Bacillati</taxon>
        <taxon>Bacillota</taxon>
        <taxon>Bacilli</taxon>
        <taxon>Bacillales</taxon>
        <taxon>Bacillaceae</taxon>
        <taxon>Oceanobacillus</taxon>
    </lineage>
</organism>
<feature type="signal peptide" evidence="1">
    <location>
        <begin position="1"/>
        <end position="18"/>
    </location>
</feature>
<accession>A0A917XQN9</accession>
<dbReference type="RefSeq" id="WP_156857732.1">
    <property type="nucleotide sequence ID" value="NZ_BMOS01000001.1"/>
</dbReference>
<dbReference type="EMBL" id="BMOS01000001">
    <property type="protein sequence ID" value="GGN48728.1"/>
    <property type="molecule type" value="Genomic_DNA"/>
</dbReference>